<evidence type="ECO:0000313" key="2">
    <source>
        <dbReference type="Proteomes" id="UP000035681"/>
    </source>
</evidence>
<feature type="transmembrane region" description="Helical" evidence="1">
    <location>
        <begin position="308"/>
        <end position="328"/>
    </location>
</feature>
<protein>
    <submittedName>
        <fullName evidence="4">G-protein coupled receptors family 1 profile domain-containing protein</fullName>
    </submittedName>
</protein>
<name>A0A0K0E8R3_STRER</name>
<feature type="transmembrane region" description="Helical" evidence="1">
    <location>
        <begin position="148"/>
        <end position="168"/>
    </location>
</feature>
<keyword evidence="1" id="KW-0472">Membrane</keyword>
<keyword evidence="1" id="KW-0812">Transmembrane</keyword>
<evidence type="ECO:0000256" key="1">
    <source>
        <dbReference type="SAM" id="Phobius"/>
    </source>
</evidence>
<sequence length="342" mass="40275">MAKTYGFIYILYLILIFISSLQFGIAIINGFFCGPLILSILSFIILTLTLISSLYALFLNEPTKISFTLFVIITFISFPITIISLIFFYCQTAFDTDEEFMKSICFGVQYRTEEYFLNCNDIMNRLHSVVLKSFKITNGNKSVHIFDYLSLFSTTIIQLFSSLIITIFSAKAINLSLPNLHLLLTIIPLLIYILSYVYSTYCCTFFFLKFYYIYAFWILFQHLASYYYKCKGQTFRIINAIGVWMSIIFLAATSMASYCWYIFFNNKEVPFKRVCNYPKTNYDYCYRKVSFSTPYFHWNDEQIKIEVVYIQFGVLILSISIGMIYFLLSMKFTFFTHYRIHS</sequence>
<accession>A0A0K0E8R3</accession>
<reference evidence="3" key="1">
    <citation type="submission" date="2015-08" db="UniProtKB">
        <authorList>
            <consortium name="WormBaseParasite"/>
        </authorList>
    </citation>
    <scope>IDENTIFICATION</scope>
</reference>
<dbReference type="WBParaSite" id="TCONS_00002953.p1">
    <property type="protein sequence ID" value="TCONS_00002953.p1"/>
    <property type="gene ID" value="XLOC_002732"/>
</dbReference>
<dbReference type="Proteomes" id="UP000035681">
    <property type="component" value="Unplaced"/>
</dbReference>
<dbReference type="WBParaSite" id="SSTP_0000589500.1">
    <property type="protein sequence ID" value="SSTP_0000589500.1"/>
    <property type="gene ID" value="SSTP_0000589500"/>
</dbReference>
<organism evidence="3">
    <name type="scientific">Strongyloides stercoralis</name>
    <name type="common">Threadworm</name>
    <dbReference type="NCBI Taxonomy" id="6248"/>
    <lineage>
        <taxon>Eukaryota</taxon>
        <taxon>Metazoa</taxon>
        <taxon>Ecdysozoa</taxon>
        <taxon>Nematoda</taxon>
        <taxon>Chromadorea</taxon>
        <taxon>Rhabditida</taxon>
        <taxon>Tylenchina</taxon>
        <taxon>Panagrolaimomorpha</taxon>
        <taxon>Strongyloidoidea</taxon>
        <taxon>Strongyloididae</taxon>
        <taxon>Strongyloides</taxon>
    </lineage>
</organism>
<evidence type="ECO:0000313" key="3">
    <source>
        <dbReference type="WBParaSite" id="SSTP_0000589500.1"/>
    </source>
</evidence>
<feature type="transmembrane region" description="Helical" evidence="1">
    <location>
        <begin position="37"/>
        <end position="58"/>
    </location>
</feature>
<proteinExistence type="predicted"/>
<dbReference type="AlphaFoldDB" id="A0A0K0E8R3"/>
<keyword evidence="1" id="KW-1133">Transmembrane helix</keyword>
<feature type="transmembrane region" description="Helical" evidence="1">
    <location>
        <begin position="180"/>
        <end position="198"/>
    </location>
</feature>
<evidence type="ECO:0000313" key="4">
    <source>
        <dbReference type="WBParaSite" id="TCONS_00002953.p1"/>
    </source>
</evidence>
<feature type="transmembrane region" description="Helical" evidence="1">
    <location>
        <begin position="7"/>
        <end position="31"/>
    </location>
</feature>
<keyword evidence="2" id="KW-1185">Reference proteome</keyword>
<feature type="transmembrane region" description="Helical" evidence="1">
    <location>
        <begin position="65"/>
        <end position="89"/>
    </location>
</feature>
<feature type="transmembrane region" description="Helical" evidence="1">
    <location>
        <begin position="240"/>
        <end position="263"/>
    </location>
</feature>